<keyword evidence="4" id="KW-0413">Isomerase</keyword>
<dbReference type="AlphaFoldDB" id="A0A7J8VLZ0"/>
<dbReference type="Pfam" id="PF01263">
    <property type="entry name" value="Aldose_epim"/>
    <property type="match status" value="1"/>
</dbReference>
<evidence type="ECO:0000256" key="5">
    <source>
        <dbReference type="PIRSR" id="PIRSR016020-1"/>
    </source>
</evidence>
<dbReference type="EC" id="5.1.3.15" evidence="3"/>
<evidence type="ECO:0000313" key="8">
    <source>
        <dbReference type="Proteomes" id="UP000593573"/>
    </source>
</evidence>
<dbReference type="PANTHER" id="PTHR11122">
    <property type="entry name" value="APOSPORY-ASSOCIATED PROTEIN C-RELATED"/>
    <property type="match status" value="1"/>
</dbReference>
<keyword evidence="8" id="KW-1185">Reference proteome</keyword>
<evidence type="ECO:0000256" key="6">
    <source>
        <dbReference type="PIRSR" id="PIRSR016020-2"/>
    </source>
</evidence>
<dbReference type="PANTHER" id="PTHR11122:SF34">
    <property type="entry name" value="GLUCOSE-6-PHOSPHATE 1-EPIMERASE"/>
    <property type="match status" value="1"/>
</dbReference>
<dbReference type="GO" id="GO:0030246">
    <property type="term" value="F:carbohydrate binding"/>
    <property type="evidence" value="ECO:0007669"/>
    <property type="project" value="InterPro"/>
</dbReference>
<feature type="active site" evidence="5">
    <location>
        <position position="227"/>
    </location>
</feature>
<dbReference type="InterPro" id="IPR008183">
    <property type="entry name" value="Aldose_1/G6P_1-epimerase"/>
</dbReference>
<protein>
    <recommendedName>
        <fullName evidence="3">glucose-6-phosphate 1-epimerase</fullName>
        <ecNumber evidence="3">5.1.3.15</ecNumber>
    </recommendedName>
</protein>
<reference evidence="7 8" key="1">
    <citation type="journal article" date="2019" name="Genome Biol. Evol.">
        <title>Insights into the evolution of the New World diploid cottons (Gossypium, subgenus Houzingenia) based on genome sequencing.</title>
        <authorList>
            <person name="Grover C.E."/>
            <person name="Arick M.A. 2nd"/>
            <person name="Thrash A."/>
            <person name="Conover J.L."/>
            <person name="Sanders W.S."/>
            <person name="Peterson D.G."/>
            <person name="Frelichowski J.E."/>
            <person name="Scheffler J.A."/>
            <person name="Scheffler B.E."/>
            <person name="Wendel J.F."/>
        </authorList>
    </citation>
    <scope>NUCLEOTIDE SEQUENCE [LARGE SCALE GENOMIC DNA]</scope>
    <source>
        <strain evidence="7">57</strain>
        <tissue evidence="7">Leaf</tissue>
    </source>
</reference>
<feature type="binding site" evidence="6">
    <location>
        <position position="28"/>
    </location>
    <ligand>
        <name>substrate</name>
    </ligand>
</feature>
<feature type="binding site" evidence="6">
    <location>
        <position position="10"/>
    </location>
    <ligand>
        <name>substrate</name>
    </ligand>
</feature>
<evidence type="ECO:0000256" key="3">
    <source>
        <dbReference type="ARBA" id="ARBA00012083"/>
    </source>
</evidence>
<feature type="active site" evidence="5">
    <location>
        <position position="111"/>
    </location>
</feature>
<evidence type="ECO:0000256" key="4">
    <source>
        <dbReference type="ARBA" id="ARBA00023235"/>
    </source>
</evidence>
<comment type="caution">
    <text evidence="7">The sequence shown here is derived from an EMBL/GenBank/DDBJ whole genome shotgun (WGS) entry which is preliminary data.</text>
</comment>
<dbReference type="CDD" id="cd09020">
    <property type="entry name" value="D-hex-6-P-epi_like"/>
    <property type="match status" value="1"/>
</dbReference>
<proteinExistence type="inferred from homology"/>
<dbReference type="GO" id="GO:0005975">
    <property type="term" value="P:carbohydrate metabolic process"/>
    <property type="evidence" value="ECO:0007669"/>
    <property type="project" value="InterPro"/>
</dbReference>
<gene>
    <name evidence="7" type="ORF">Goklo_003737</name>
</gene>
<comment type="similarity">
    <text evidence="2">Belongs to the glucose-6-phosphate 1-epimerase family.</text>
</comment>
<feature type="non-terminal residue" evidence="7">
    <location>
        <position position="1"/>
    </location>
</feature>
<accession>A0A7J8VLZ0</accession>
<dbReference type="GO" id="GO:0005737">
    <property type="term" value="C:cytoplasm"/>
    <property type="evidence" value="ECO:0007669"/>
    <property type="project" value="TreeGrafter"/>
</dbReference>
<dbReference type="InterPro" id="IPR014718">
    <property type="entry name" value="GH-type_carb-bd"/>
</dbReference>
<name>A0A7J8VLZ0_9ROSI</name>
<evidence type="ECO:0000313" key="7">
    <source>
        <dbReference type="EMBL" id="MBA0663633.1"/>
    </source>
</evidence>
<dbReference type="SUPFAM" id="SSF74650">
    <property type="entry name" value="Galactose mutarotase-like"/>
    <property type="match status" value="1"/>
</dbReference>
<comment type="catalytic activity">
    <reaction evidence="1">
        <text>alpha-D-glucose 6-phosphate = beta-D-glucose 6-phosphate</text>
        <dbReference type="Rhea" id="RHEA:16249"/>
        <dbReference type="ChEBI" id="CHEBI:58225"/>
        <dbReference type="ChEBI" id="CHEBI:58247"/>
        <dbReference type="EC" id="5.1.3.15"/>
    </reaction>
</comment>
<feature type="binding site" evidence="6">
    <location>
        <position position="33"/>
    </location>
    <ligand>
        <name>substrate</name>
    </ligand>
</feature>
<dbReference type="Gene3D" id="2.70.98.10">
    <property type="match status" value="1"/>
</dbReference>
<dbReference type="OrthoDB" id="1659429at2759"/>
<dbReference type="InterPro" id="IPR011013">
    <property type="entry name" value="Gal_mutarotase_sf_dom"/>
</dbReference>
<dbReference type="GO" id="GO:0047938">
    <property type="term" value="F:glucose-6-phosphate 1-epimerase activity"/>
    <property type="evidence" value="ECO:0007669"/>
    <property type="project" value="UniProtKB-EC"/>
</dbReference>
<evidence type="ECO:0000256" key="2">
    <source>
        <dbReference type="ARBA" id="ARBA00005866"/>
    </source>
</evidence>
<sequence length="271" mass="31027">ALFQPPKPIRGGIPICFPQFGNLDSLEQHGFARNRLWSVDPDPPPCSSHTNSRAFIDLILRHSEEEAKIWSHRYELRLRVALGPAGDLMLTSRIRNTNTDGKSFTFTFAYHTYFFVTDISEVRVEGLETLDYLDNLQNRERFTEQGDAITFESEVDKIYLSTPTKIAILDHERKRTFELRKDGLPDAGEFILGSYVLISVVWNPWDKKAKAMADFGDEEYKHMLCVEAACVEKPITLKPGEEWKGRQDISIVPSSYCSGQLDPRGQLDLRR</sequence>
<organism evidence="7 8">
    <name type="scientific">Gossypium klotzschianum</name>
    <dbReference type="NCBI Taxonomy" id="34286"/>
    <lineage>
        <taxon>Eukaryota</taxon>
        <taxon>Viridiplantae</taxon>
        <taxon>Streptophyta</taxon>
        <taxon>Embryophyta</taxon>
        <taxon>Tracheophyta</taxon>
        <taxon>Spermatophyta</taxon>
        <taxon>Magnoliopsida</taxon>
        <taxon>eudicotyledons</taxon>
        <taxon>Gunneridae</taxon>
        <taxon>Pentapetalae</taxon>
        <taxon>rosids</taxon>
        <taxon>malvids</taxon>
        <taxon>Malvales</taxon>
        <taxon>Malvaceae</taxon>
        <taxon>Malvoideae</taxon>
        <taxon>Gossypium</taxon>
    </lineage>
</organism>
<feature type="non-terminal residue" evidence="7">
    <location>
        <position position="271"/>
    </location>
</feature>
<dbReference type="Proteomes" id="UP000593573">
    <property type="component" value="Unassembled WGS sequence"/>
</dbReference>
<evidence type="ECO:0000256" key="1">
    <source>
        <dbReference type="ARBA" id="ARBA00001096"/>
    </source>
</evidence>
<dbReference type="InterPro" id="IPR025532">
    <property type="entry name" value="G6P_1-epimerase"/>
</dbReference>
<dbReference type="EMBL" id="JABFAB010000011">
    <property type="protein sequence ID" value="MBA0663633.1"/>
    <property type="molecule type" value="Genomic_DNA"/>
</dbReference>
<dbReference type="PIRSF" id="PIRSF016020">
    <property type="entry name" value="PHexose_mutarotase"/>
    <property type="match status" value="1"/>
</dbReference>